<dbReference type="AlphaFoldDB" id="A0A6S7EV04"/>
<dbReference type="GO" id="GO:0050660">
    <property type="term" value="F:flavin adenine dinucleotide binding"/>
    <property type="evidence" value="ECO:0007669"/>
    <property type="project" value="InterPro"/>
</dbReference>
<proteinExistence type="inferred from homology"/>
<comment type="cofactor">
    <cofactor evidence="1 5">
        <name>FAD</name>
        <dbReference type="ChEBI" id="CHEBI:57692"/>
    </cofactor>
</comment>
<keyword evidence="8" id="KW-0560">Oxidoreductase</keyword>
<organism evidence="8 9">
    <name type="scientific">Achromobacter insolitus</name>
    <dbReference type="NCBI Taxonomy" id="217204"/>
    <lineage>
        <taxon>Bacteria</taxon>
        <taxon>Pseudomonadati</taxon>
        <taxon>Pseudomonadota</taxon>
        <taxon>Betaproteobacteria</taxon>
        <taxon>Burkholderiales</taxon>
        <taxon>Alcaligenaceae</taxon>
        <taxon>Achromobacter</taxon>
    </lineage>
</organism>
<sequence length="562" mass="59408">MSAGKEYDFLIVGGGTAGSVLAARLSENPAHRVLLVEAGADVTPGRVPADIRDPFPTATLNPDYFWGGLTARGVDSGVAAPYPQARVLGGGSSINGLFALRGVPSDYEGWARAGAGDLSWDAVLPYFRRIENDRDRPGRQTGPHIIERTPQALWPPFARAMGRVAQDEGLPFVHDINEQPHDGFFAMPNAIDGEQRVGAASCYLSQSVRARPNLEIMADTQVARLRLTNGRVSGVEALRGGRPVALQAHKVIVSAGGIYSPAILLRSGIGPAADLESLGIPVALHRPGVGRNLQNHPYMFFALSLPRGKRVAQDCRRFAIAGLRSSSGLPGTDGGDLFNFVIGRVSGESFGPSFALVGSALYGPRSRGFVRLSSGDPQVQPEVNFRFLSDPTDPPRLVQAARRAERLLRAPEVAAHYHEAFLLPGALAVKQFNRPGLAGKALSIAAQAAANAPGRIRRAIFKRAFGSGAPVAYAGGGRDISEGEILSSISPMGHPVGTCAMGGETDAMSVVDPGFRVHGVRNLYVVDASVMPCIPSANTNLPTLMLAEMAAERIGILEPPHA</sequence>
<dbReference type="RefSeq" id="WP_175202005.1">
    <property type="nucleotide sequence ID" value="NZ_CADILH010000001.1"/>
</dbReference>
<dbReference type="PANTHER" id="PTHR11552">
    <property type="entry name" value="GLUCOSE-METHANOL-CHOLINE GMC OXIDOREDUCTASE"/>
    <property type="match status" value="1"/>
</dbReference>
<dbReference type="Pfam" id="PF00732">
    <property type="entry name" value="GMC_oxred_N"/>
    <property type="match status" value="1"/>
</dbReference>
<keyword evidence="9" id="KW-1185">Reference proteome</keyword>
<dbReference type="PIRSF" id="PIRSF000137">
    <property type="entry name" value="Alcohol_oxidase"/>
    <property type="match status" value="1"/>
</dbReference>
<name>A0A6S7EV04_9BURK</name>
<feature type="domain" description="Glucose-methanol-choline oxidoreductase N-terminal" evidence="7">
    <location>
        <begin position="85"/>
        <end position="108"/>
    </location>
</feature>
<comment type="similarity">
    <text evidence="2 6">Belongs to the GMC oxidoreductase family.</text>
</comment>
<dbReference type="InterPro" id="IPR007867">
    <property type="entry name" value="GMC_OxRtase_C"/>
</dbReference>
<keyword evidence="3 6" id="KW-0285">Flavoprotein</keyword>
<evidence type="ECO:0000256" key="2">
    <source>
        <dbReference type="ARBA" id="ARBA00010790"/>
    </source>
</evidence>
<evidence type="ECO:0000256" key="5">
    <source>
        <dbReference type="PIRSR" id="PIRSR000137-2"/>
    </source>
</evidence>
<feature type="binding site" evidence="5">
    <location>
        <position position="222"/>
    </location>
    <ligand>
        <name>FAD</name>
        <dbReference type="ChEBI" id="CHEBI:57692"/>
    </ligand>
</feature>
<feature type="binding site" evidence="5">
    <location>
        <position position="87"/>
    </location>
    <ligand>
        <name>FAD</name>
        <dbReference type="ChEBI" id="CHEBI:57692"/>
    </ligand>
</feature>
<evidence type="ECO:0000256" key="4">
    <source>
        <dbReference type="ARBA" id="ARBA00022827"/>
    </source>
</evidence>
<evidence type="ECO:0000256" key="6">
    <source>
        <dbReference type="RuleBase" id="RU003968"/>
    </source>
</evidence>
<dbReference type="SUPFAM" id="SSF51905">
    <property type="entry name" value="FAD/NAD(P)-binding domain"/>
    <property type="match status" value="1"/>
</dbReference>
<dbReference type="Gene3D" id="3.30.410.40">
    <property type="match status" value="1"/>
</dbReference>
<protein>
    <submittedName>
        <fullName evidence="8">5-(Hydroxymethyl)furfural oxidase</fullName>
        <ecNumber evidence="8">1.1.3.47</ecNumber>
    </submittedName>
</protein>
<dbReference type="PANTHER" id="PTHR11552:SF147">
    <property type="entry name" value="CHOLINE DEHYDROGENASE, MITOCHONDRIAL"/>
    <property type="match status" value="1"/>
</dbReference>
<dbReference type="InterPro" id="IPR012132">
    <property type="entry name" value="GMC_OxRdtase"/>
</dbReference>
<evidence type="ECO:0000313" key="9">
    <source>
        <dbReference type="Proteomes" id="UP000494183"/>
    </source>
</evidence>
<dbReference type="InterPro" id="IPR000172">
    <property type="entry name" value="GMC_OxRdtase_N"/>
</dbReference>
<keyword evidence="4 5" id="KW-0274">FAD</keyword>
<accession>A0A6S7EV04</accession>
<evidence type="ECO:0000259" key="7">
    <source>
        <dbReference type="PROSITE" id="PS00623"/>
    </source>
</evidence>
<dbReference type="EC" id="1.1.3.47" evidence="8"/>
<dbReference type="SUPFAM" id="SSF54373">
    <property type="entry name" value="FAD-linked reductases, C-terminal domain"/>
    <property type="match status" value="1"/>
</dbReference>
<dbReference type="EMBL" id="CADILH010000001">
    <property type="protein sequence ID" value="CAB3929194.1"/>
    <property type="molecule type" value="Genomic_DNA"/>
</dbReference>
<reference evidence="8 9" key="1">
    <citation type="submission" date="2020-04" db="EMBL/GenBank/DDBJ databases">
        <authorList>
            <person name="De Canck E."/>
        </authorList>
    </citation>
    <scope>NUCLEOTIDE SEQUENCE [LARGE SCALE GENOMIC DNA]</scope>
    <source>
        <strain evidence="8 9">LMG 6000</strain>
    </source>
</reference>
<dbReference type="Gene3D" id="3.50.50.60">
    <property type="entry name" value="FAD/NAD(P)-binding domain"/>
    <property type="match status" value="2"/>
</dbReference>
<evidence type="ECO:0000256" key="1">
    <source>
        <dbReference type="ARBA" id="ARBA00001974"/>
    </source>
</evidence>
<evidence type="ECO:0000313" key="8">
    <source>
        <dbReference type="EMBL" id="CAB3929194.1"/>
    </source>
</evidence>
<gene>
    <name evidence="8" type="ORF">LMG6000_00246</name>
</gene>
<dbReference type="Pfam" id="PF05199">
    <property type="entry name" value="GMC_oxred_C"/>
    <property type="match status" value="1"/>
</dbReference>
<dbReference type="GO" id="GO:0016614">
    <property type="term" value="F:oxidoreductase activity, acting on CH-OH group of donors"/>
    <property type="evidence" value="ECO:0007669"/>
    <property type="project" value="InterPro"/>
</dbReference>
<dbReference type="PROSITE" id="PS00623">
    <property type="entry name" value="GMC_OXRED_1"/>
    <property type="match status" value="1"/>
</dbReference>
<evidence type="ECO:0000256" key="3">
    <source>
        <dbReference type="ARBA" id="ARBA00022630"/>
    </source>
</evidence>
<dbReference type="Proteomes" id="UP000494183">
    <property type="component" value="Unassembled WGS sequence"/>
</dbReference>
<dbReference type="InterPro" id="IPR036188">
    <property type="entry name" value="FAD/NAD-bd_sf"/>
</dbReference>